<reference evidence="3" key="1">
    <citation type="submission" date="2024-06" db="EMBL/GenBank/DDBJ databases">
        <title>Multi-omics analyses provide insights into the biosynthesis of the anticancer antibiotic pleurotin in Hohenbuehelia grisea.</title>
        <authorList>
            <person name="Weaver J.A."/>
            <person name="Alberti F."/>
        </authorList>
    </citation>
    <scope>NUCLEOTIDE SEQUENCE [LARGE SCALE GENOMIC DNA]</scope>
    <source>
        <strain evidence="3">T-177</strain>
    </source>
</reference>
<sequence length="1125" mass="123685">MAIADNNLPSIGLIVNVMTRRKASVPAIISKLDDAVAGVYAPRGYTEREVDLATLAFRMGGRNLLYSLNHGSHFPSLRTLRRHASFTRITPCIGPITCAPIVADIREVVLKVWDCPGAVRRGFSVCVDETALEEAAVWFPHSDEVGGMCWKHTPGVDLELRSIPAAEKLATAIHKDEIHMGKELTVIAAAPFGETGIYPLLAVPTCKREDAEDAESVLLLVVATWREHAGHIGDIWSVATDGDATRRAAGYSLLVKHKLSATSALHSSLSNMRGLNLYTGDLEVTLDFDFKHIFKRVSTLIRSQSGIVLNNGRAIMPCHLARYLVHVPGQDSISVQRLLNPDDPQDVPQAIDLMDAIIRLRDVTMDLPDLNTAANLDALRILSHILESILDPFRNVNFTLTQQVASLSKYAHLAMSHFCEHRLLFMSNQLYGDSQTMVKNAMFCIAKQQNLNATLLFYLFDLGDDRLEKLFGRCRMLGGHVSGMNYRQGVDRLGHAVDIDNIHCRHPDLDPGQRRLNMTRSEGADHLNYVSWKGDVIAGHCNLAAAWKDGACAAEEVLAGSQMRREAFAYASIFAKPGVDLLRPFGGDKYPGVETDIDRSIEVDSSNEGASPSQAEDGDDGEEDPIMLEEHIEVIPELALPRGPGVIPDHWLWDPTRRSWVHKSSVTRLIINKDYAAKSKDRQQRARLRVYTKPDIHDADTTPTAMTGEANFLCGDPVLALVRTDGCLSIAVLRTTTIKEAGKPRGFVMSATLQNPKANVVLYGQIMQLHRIIGGASLLPRNPNLSSEARSSPADDAWIWTGGYHTALFGMRGSSEKTSRVSIIEVSGHLTAMVNPDEVTASTFLNDIRQINSEKKTYALTGSQLEFFTELLSNRIKELSTDLSSLPLVTTSSIFLYASANGTPLFRLQEASEKLATQKESTRICHLCGEDTAVIKWRMHIGLHILRAMRGILETLKLPVAESLPCGFCGTSACPPHLKRKKRNGVVMFTVETSCPYEVPIRYGMAAKGSTTTPCCNVPVICDLCVQPANARSTTDQAIWRYNMAEHLSTHHAEYASPNNPEGIPLPLTVWDATSISREEELGVGIPPTHIPGPFTGLASNNEASAVEQEPTGSQPMRKRQKRAL</sequence>
<keyword evidence="3" id="KW-1185">Reference proteome</keyword>
<dbReference type="EMBL" id="JASNQZ010000002">
    <property type="protein sequence ID" value="KAL0960227.1"/>
    <property type="molecule type" value="Genomic_DNA"/>
</dbReference>
<evidence type="ECO:0000256" key="1">
    <source>
        <dbReference type="SAM" id="MobiDB-lite"/>
    </source>
</evidence>
<name>A0ABR3JYK8_9AGAR</name>
<feature type="compositionally biased region" description="Polar residues" evidence="1">
    <location>
        <begin position="603"/>
        <end position="614"/>
    </location>
</feature>
<accession>A0ABR3JYK8</accession>
<feature type="region of interest" description="Disordered" evidence="1">
    <location>
        <begin position="1084"/>
        <end position="1125"/>
    </location>
</feature>
<dbReference type="Proteomes" id="UP001556367">
    <property type="component" value="Unassembled WGS sequence"/>
</dbReference>
<evidence type="ECO:0000313" key="2">
    <source>
        <dbReference type="EMBL" id="KAL0960227.1"/>
    </source>
</evidence>
<feature type="region of interest" description="Disordered" evidence="1">
    <location>
        <begin position="599"/>
        <end position="623"/>
    </location>
</feature>
<comment type="caution">
    <text evidence="2">The sequence shown here is derived from an EMBL/GenBank/DDBJ whole genome shotgun (WGS) entry which is preliminary data.</text>
</comment>
<protein>
    <submittedName>
        <fullName evidence="2">Uncharacterized protein</fullName>
    </submittedName>
</protein>
<gene>
    <name evidence="2" type="ORF">HGRIS_011861</name>
</gene>
<evidence type="ECO:0000313" key="3">
    <source>
        <dbReference type="Proteomes" id="UP001556367"/>
    </source>
</evidence>
<proteinExistence type="predicted"/>
<organism evidence="2 3">
    <name type="scientific">Hohenbuehelia grisea</name>
    <dbReference type="NCBI Taxonomy" id="104357"/>
    <lineage>
        <taxon>Eukaryota</taxon>
        <taxon>Fungi</taxon>
        <taxon>Dikarya</taxon>
        <taxon>Basidiomycota</taxon>
        <taxon>Agaricomycotina</taxon>
        <taxon>Agaricomycetes</taxon>
        <taxon>Agaricomycetidae</taxon>
        <taxon>Agaricales</taxon>
        <taxon>Pleurotineae</taxon>
        <taxon>Pleurotaceae</taxon>
        <taxon>Hohenbuehelia</taxon>
    </lineage>
</organism>